<keyword evidence="5" id="KW-0547">Nucleotide-binding</keyword>
<comment type="caution">
    <text evidence="14">The sequence shown here is derived from an EMBL/GenBank/DDBJ whole genome shotgun (WGS) entry which is preliminary data.</text>
</comment>
<keyword evidence="15" id="KW-1185">Reference proteome</keyword>
<dbReference type="EMBL" id="WHVB01000039">
    <property type="protein sequence ID" value="KAF8466808.1"/>
    <property type="molecule type" value="Genomic_DNA"/>
</dbReference>
<comment type="catalytic activity">
    <reaction evidence="10">
        <text>L-seryl-[protein] + ATP = O-phospho-L-seryl-[protein] + ADP + H(+)</text>
        <dbReference type="Rhea" id="RHEA:17989"/>
        <dbReference type="Rhea" id="RHEA-COMP:9863"/>
        <dbReference type="Rhea" id="RHEA-COMP:11604"/>
        <dbReference type="ChEBI" id="CHEBI:15378"/>
        <dbReference type="ChEBI" id="CHEBI:29999"/>
        <dbReference type="ChEBI" id="CHEBI:30616"/>
        <dbReference type="ChEBI" id="CHEBI:83421"/>
        <dbReference type="ChEBI" id="CHEBI:456216"/>
        <dbReference type="EC" id="2.7.11.1"/>
    </reaction>
</comment>
<dbReference type="Gene3D" id="3.30.200.20">
    <property type="entry name" value="Phosphorylase Kinase, domain 1"/>
    <property type="match status" value="1"/>
</dbReference>
<dbReference type="SUPFAM" id="SSF56112">
    <property type="entry name" value="Protein kinase-like (PK-like)"/>
    <property type="match status" value="1"/>
</dbReference>
<gene>
    <name evidence="14" type="ORF">DFH94DRAFT_780235</name>
</gene>
<feature type="region of interest" description="Disordered" evidence="12">
    <location>
        <begin position="382"/>
        <end position="405"/>
    </location>
</feature>
<name>A0A9P5ML66_9AGAM</name>
<evidence type="ECO:0000256" key="12">
    <source>
        <dbReference type="SAM" id="MobiDB-lite"/>
    </source>
</evidence>
<keyword evidence="4" id="KW-0808">Transferase</keyword>
<evidence type="ECO:0000259" key="13">
    <source>
        <dbReference type="PROSITE" id="PS50011"/>
    </source>
</evidence>
<feature type="compositionally biased region" description="Pro residues" evidence="12">
    <location>
        <begin position="682"/>
        <end position="691"/>
    </location>
</feature>
<dbReference type="PROSITE" id="PS50011">
    <property type="entry name" value="PROTEIN_KINASE_DOM"/>
    <property type="match status" value="1"/>
</dbReference>
<feature type="coiled-coil region" evidence="11">
    <location>
        <begin position="698"/>
        <end position="725"/>
    </location>
</feature>
<dbReference type="GO" id="GO:0005856">
    <property type="term" value="C:cytoskeleton"/>
    <property type="evidence" value="ECO:0007669"/>
    <property type="project" value="TreeGrafter"/>
</dbReference>
<feature type="region of interest" description="Disordered" evidence="12">
    <location>
        <begin position="577"/>
        <end position="663"/>
    </location>
</feature>
<sequence>MSTSTSWLKRRARLDTLLQSNGDEDEDGLALDRILHGQSVIAKTAKTVEVDKLRFTDKDLSVVGTLEYGQFSIIDVVSCNVDGRAYVRKSIEKRFAFKTRDQCNPQLERDILLRALRTDSVWAPHLLCAFQTSTHLNLVMDYIEGGTLWDVLESTPLERIQDVDLRWWLPQVISAIAWCHSQGFVHRDVKPHNFVLDRTAHVRLIDFGSAAPLVPNSRLVPPEYCRVPCGTCDYISPEILQAHESALVAMEMSGDEADDGEMNMGEGGYGVETDWWSTGAMIYEMAYGVAPFFARDIRATYLKIIDFSTSLTFQMDVSVSTELRDLLIHLLTDAEVRLGRHGTKEVMQHPFFDGTKWETLHSERYPSDLHLPHFTYNEDLSRAREPHLPDPPTQQDQPNNTPVFDFSALFQPSEDDSSPALSVLRTTPRSVLRQQAESFFVGFSWGPAVDAFPDIPTTTATTLTAARPPALSLSYQHTQPPQTPTLAAFDSGELATPMYPGIRTGSCASTLRRTRTAPRRRPVSDREAMRQLVDCIGLSARKKVLAAGRTPRGSALGPSRTKTLRFATEAPEPLDFSEAWPGVAASSGAAPGARRDGDSSTLDGTAVLLDIGGEDESDGASASDAPPSPSPSPRPGSAMSMLSRRSATPTGSLLLHPPLPDGTNVVATARWQQHNSRETTTTPPPSSPRPPIYLRTAVDDSEDALEMLEERHRALMGEIASIEGRVGAMKRRTH</sequence>
<keyword evidence="11" id="KW-0175">Coiled coil</keyword>
<dbReference type="EC" id="2.7.11.1" evidence="1"/>
<evidence type="ECO:0000256" key="5">
    <source>
        <dbReference type="ARBA" id="ARBA00022741"/>
    </source>
</evidence>
<feature type="domain" description="Protein kinase" evidence="13">
    <location>
        <begin position="60"/>
        <end position="352"/>
    </location>
</feature>
<evidence type="ECO:0000256" key="10">
    <source>
        <dbReference type="ARBA" id="ARBA00048679"/>
    </source>
</evidence>
<dbReference type="GO" id="GO:0031032">
    <property type="term" value="P:actomyosin structure organization"/>
    <property type="evidence" value="ECO:0007669"/>
    <property type="project" value="TreeGrafter"/>
</dbReference>
<dbReference type="Proteomes" id="UP000759537">
    <property type="component" value="Unassembled WGS sequence"/>
</dbReference>
<dbReference type="InterPro" id="IPR008271">
    <property type="entry name" value="Ser/Thr_kinase_AS"/>
</dbReference>
<evidence type="ECO:0000313" key="14">
    <source>
        <dbReference type="EMBL" id="KAF8466808.1"/>
    </source>
</evidence>
<dbReference type="PANTHER" id="PTHR22988">
    <property type="entry name" value="MYOTONIC DYSTROPHY S/T KINASE-RELATED"/>
    <property type="match status" value="1"/>
</dbReference>
<dbReference type="GO" id="GO:0005737">
    <property type="term" value="C:cytoplasm"/>
    <property type="evidence" value="ECO:0007669"/>
    <property type="project" value="TreeGrafter"/>
</dbReference>
<evidence type="ECO:0000313" key="15">
    <source>
        <dbReference type="Proteomes" id="UP000759537"/>
    </source>
</evidence>
<accession>A0A9P5ML66</accession>
<evidence type="ECO:0000256" key="8">
    <source>
        <dbReference type="ARBA" id="ARBA00038271"/>
    </source>
</evidence>
<proteinExistence type="inferred from homology"/>
<dbReference type="PROSITE" id="PS00108">
    <property type="entry name" value="PROTEIN_KINASE_ST"/>
    <property type="match status" value="1"/>
</dbReference>
<evidence type="ECO:0000256" key="7">
    <source>
        <dbReference type="ARBA" id="ARBA00022840"/>
    </source>
</evidence>
<feature type="region of interest" description="Disordered" evidence="12">
    <location>
        <begin position="673"/>
        <end position="692"/>
    </location>
</feature>
<feature type="compositionally biased region" description="Low complexity" evidence="12">
    <location>
        <begin position="581"/>
        <end position="592"/>
    </location>
</feature>
<dbReference type="GO" id="GO:0004674">
    <property type="term" value="F:protein serine/threonine kinase activity"/>
    <property type="evidence" value="ECO:0007669"/>
    <property type="project" value="UniProtKB-KW"/>
</dbReference>
<dbReference type="InterPro" id="IPR011009">
    <property type="entry name" value="Kinase-like_dom_sf"/>
</dbReference>
<dbReference type="GO" id="GO:0005524">
    <property type="term" value="F:ATP binding"/>
    <property type="evidence" value="ECO:0007669"/>
    <property type="project" value="UniProtKB-KW"/>
</dbReference>
<protein>
    <recommendedName>
        <fullName evidence="1">non-specific serine/threonine protein kinase</fullName>
        <ecNumber evidence="1">2.7.11.1</ecNumber>
    </recommendedName>
</protein>
<feature type="compositionally biased region" description="Low complexity" evidence="12">
    <location>
        <begin position="393"/>
        <end position="402"/>
    </location>
</feature>
<dbReference type="InterPro" id="IPR000719">
    <property type="entry name" value="Prot_kinase_dom"/>
</dbReference>
<keyword evidence="6 14" id="KW-0418">Kinase</keyword>
<dbReference type="Pfam" id="PF00069">
    <property type="entry name" value="Pkinase"/>
    <property type="match status" value="1"/>
</dbReference>
<dbReference type="OrthoDB" id="3359639at2759"/>
<dbReference type="SMART" id="SM00220">
    <property type="entry name" value="S_TKc"/>
    <property type="match status" value="1"/>
</dbReference>
<keyword evidence="2" id="KW-0723">Serine/threonine-protein kinase</keyword>
<evidence type="ECO:0000256" key="1">
    <source>
        <dbReference type="ARBA" id="ARBA00012513"/>
    </source>
</evidence>
<evidence type="ECO:0000256" key="2">
    <source>
        <dbReference type="ARBA" id="ARBA00022527"/>
    </source>
</evidence>
<evidence type="ECO:0000256" key="6">
    <source>
        <dbReference type="ARBA" id="ARBA00022777"/>
    </source>
</evidence>
<organism evidence="14 15">
    <name type="scientific">Russula ochroleuca</name>
    <dbReference type="NCBI Taxonomy" id="152965"/>
    <lineage>
        <taxon>Eukaryota</taxon>
        <taxon>Fungi</taxon>
        <taxon>Dikarya</taxon>
        <taxon>Basidiomycota</taxon>
        <taxon>Agaricomycotina</taxon>
        <taxon>Agaricomycetes</taxon>
        <taxon>Russulales</taxon>
        <taxon>Russulaceae</taxon>
        <taxon>Russula</taxon>
    </lineage>
</organism>
<dbReference type="PANTHER" id="PTHR22988:SF71">
    <property type="entry name" value="CITRON RHO-INTERACTING KINASE"/>
    <property type="match status" value="1"/>
</dbReference>
<evidence type="ECO:0000256" key="9">
    <source>
        <dbReference type="ARBA" id="ARBA00047899"/>
    </source>
</evidence>
<keyword evidence="3" id="KW-0597">Phosphoprotein</keyword>
<dbReference type="AlphaFoldDB" id="A0A9P5ML66"/>
<evidence type="ECO:0000256" key="11">
    <source>
        <dbReference type="SAM" id="Coils"/>
    </source>
</evidence>
<dbReference type="FunFam" id="1.10.510.10:FF:000024">
    <property type="entry name" value="Probable serine/threonine-protein kinase cot-1"/>
    <property type="match status" value="1"/>
</dbReference>
<comment type="catalytic activity">
    <reaction evidence="9">
        <text>L-threonyl-[protein] + ATP = O-phospho-L-threonyl-[protein] + ADP + H(+)</text>
        <dbReference type="Rhea" id="RHEA:46608"/>
        <dbReference type="Rhea" id="RHEA-COMP:11060"/>
        <dbReference type="Rhea" id="RHEA-COMP:11605"/>
        <dbReference type="ChEBI" id="CHEBI:15378"/>
        <dbReference type="ChEBI" id="CHEBI:30013"/>
        <dbReference type="ChEBI" id="CHEBI:30616"/>
        <dbReference type="ChEBI" id="CHEBI:61977"/>
        <dbReference type="ChEBI" id="CHEBI:456216"/>
        <dbReference type="EC" id="2.7.11.1"/>
    </reaction>
</comment>
<reference evidence="14" key="2">
    <citation type="journal article" date="2020" name="Nat. Commun.">
        <title>Large-scale genome sequencing of mycorrhizal fungi provides insights into the early evolution of symbiotic traits.</title>
        <authorList>
            <person name="Miyauchi S."/>
            <person name="Kiss E."/>
            <person name="Kuo A."/>
            <person name="Drula E."/>
            <person name="Kohler A."/>
            <person name="Sanchez-Garcia M."/>
            <person name="Morin E."/>
            <person name="Andreopoulos B."/>
            <person name="Barry K.W."/>
            <person name="Bonito G."/>
            <person name="Buee M."/>
            <person name="Carver A."/>
            <person name="Chen C."/>
            <person name="Cichocki N."/>
            <person name="Clum A."/>
            <person name="Culley D."/>
            <person name="Crous P.W."/>
            <person name="Fauchery L."/>
            <person name="Girlanda M."/>
            <person name="Hayes R.D."/>
            <person name="Keri Z."/>
            <person name="LaButti K."/>
            <person name="Lipzen A."/>
            <person name="Lombard V."/>
            <person name="Magnuson J."/>
            <person name="Maillard F."/>
            <person name="Murat C."/>
            <person name="Nolan M."/>
            <person name="Ohm R.A."/>
            <person name="Pangilinan J."/>
            <person name="Pereira M.F."/>
            <person name="Perotto S."/>
            <person name="Peter M."/>
            <person name="Pfister S."/>
            <person name="Riley R."/>
            <person name="Sitrit Y."/>
            <person name="Stielow J.B."/>
            <person name="Szollosi G."/>
            <person name="Zifcakova L."/>
            <person name="Stursova M."/>
            <person name="Spatafora J.W."/>
            <person name="Tedersoo L."/>
            <person name="Vaario L.M."/>
            <person name="Yamada A."/>
            <person name="Yan M."/>
            <person name="Wang P."/>
            <person name="Xu J."/>
            <person name="Bruns T."/>
            <person name="Baldrian P."/>
            <person name="Vilgalys R."/>
            <person name="Dunand C."/>
            <person name="Henrissat B."/>
            <person name="Grigoriev I.V."/>
            <person name="Hibbett D."/>
            <person name="Nagy L.G."/>
            <person name="Martin F.M."/>
        </authorList>
    </citation>
    <scope>NUCLEOTIDE SEQUENCE</scope>
    <source>
        <strain evidence="14">Prilba</strain>
    </source>
</reference>
<keyword evidence="7" id="KW-0067">ATP-binding</keyword>
<evidence type="ECO:0000256" key="4">
    <source>
        <dbReference type="ARBA" id="ARBA00022679"/>
    </source>
</evidence>
<comment type="similarity">
    <text evidence="8">Belongs to the protein kinase superfamily. STE Ser/Thr protein kinase family. COT1 subfamily.</text>
</comment>
<reference evidence="14" key="1">
    <citation type="submission" date="2019-10" db="EMBL/GenBank/DDBJ databases">
        <authorList>
            <consortium name="DOE Joint Genome Institute"/>
            <person name="Kuo A."/>
            <person name="Miyauchi S."/>
            <person name="Kiss E."/>
            <person name="Drula E."/>
            <person name="Kohler A."/>
            <person name="Sanchez-Garcia M."/>
            <person name="Andreopoulos B."/>
            <person name="Barry K.W."/>
            <person name="Bonito G."/>
            <person name="Buee M."/>
            <person name="Carver A."/>
            <person name="Chen C."/>
            <person name="Cichocki N."/>
            <person name="Clum A."/>
            <person name="Culley D."/>
            <person name="Crous P.W."/>
            <person name="Fauchery L."/>
            <person name="Girlanda M."/>
            <person name="Hayes R."/>
            <person name="Keri Z."/>
            <person name="LaButti K."/>
            <person name="Lipzen A."/>
            <person name="Lombard V."/>
            <person name="Magnuson J."/>
            <person name="Maillard F."/>
            <person name="Morin E."/>
            <person name="Murat C."/>
            <person name="Nolan M."/>
            <person name="Ohm R."/>
            <person name="Pangilinan J."/>
            <person name="Pereira M."/>
            <person name="Perotto S."/>
            <person name="Peter M."/>
            <person name="Riley R."/>
            <person name="Sitrit Y."/>
            <person name="Stielow B."/>
            <person name="Szollosi G."/>
            <person name="Zifcakova L."/>
            <person name="Stursova M."/>
            <person name="Spatafora J.W."/>
            <person name="Tedersoo L."/>
            <person name="Vaario L.-M."/>
            <person name="Yamada A."/>
            <person name="Yan M."/>
            <person name="Wang P."/>
            <person name="Xu J."/>
            <person name="Bruns T."/>
            <person name="Baldrian P."/>
            <person name="Vilgalys R."/>
            <person name="Henrissat B."/>
            <person name="Grigoriev I.V."/>
            <person name="Hibbett D."/>
            <person name="Nagy L.G."/>
            <person name="Martin F.M."/>
        </authorList>
    </citation>
    <scope>NUCLEOTIDE SEQUENCE</scope>
    <source>
        <strain evidence="14">Prilba</strain>
    </source>
</reference>
<evidence type="ECO:0000256" key="3">
    <source>
        <dbReference type="ARBA" id="ARBA00022553"/>
    </source>
</evidence>
<dbReference type="InterPro" id="IPR050839">
    <property type="entry name" value="Rho-assoc_Ser/Thr_Kinase"/>
</dbReference>
<dbReference type="Gene3D" id="1.10.510.10">
    <property type="entry name" value="Transferase(Phosphotransferase) domain 1"/>
    <property type="match status" value="1"/>
</dbReference>